<dbReference type="GO" id="GO:0050661">
    <property type="term" value="F:NADP binding"/>
    <property type="evidence" value="ECO:0007669"/>
    <property type="project" value="InterPro"/>
</dbReference>
<comment type="catalytic activity">
    <reaction evidence="8">
        <text>indole-3-pyruvate + NADPH + O2 + H(+) = (indol-3-yl)acetate + CO2 + NADP(+) + H2O</text>
        <dbReference type="Rhea" id="RHEA:34331"/>
        <dbReference type="ChEBI" id="CHEBI:15377"/>
        <dbReference type="ChEBI" id="CHEBI:15378"/>
        <dbReference type="ChEBI" id="CHEBI:15379"/>
        <dbReference type="ChEBI" id="CHEBI:16526"/>
        <dbReference type="ChEBI" id="CHEBI:17640"/>
        <dbReference type="ChEBI" id="CHEBI:30854"/>
        <dbReference type="ChEBI" id="CHEBI:57783"/>
        <dbReference type="ChEBI" id="CHEBI:58349"/>
        <dbReference type="EC" id="1.14.13.168"/>
    </reaction>
</comment>
<dbReference type="PRINTS" id="PR00368">
    <property type="entry name" value="FADPNR"/>
</dbReference>
<dbReference type="FunFam" id="3.50.50.60:FF:000100">
    <property type="entry name" value="Flavin-containing monooxygenase"/>
    <property type="match status" value="1"/>
</dbReference>
<dbReference type="Gene3D" id="3.50.50.60">
    <property type="entry name" value="FAD/NAD(P)-binding domain"/>
    <property type="match status" value="1"/>
</dbReference>
<name>A0AAQ3JVE9_9LILI</name>
<evidence type="ECO:0000256" key="8">
    <source>
        <dbReference type="ARBA" id="ARBA00047707"/>
    </source>
</evidence>
<reference evidence="10 11" key="1">
    <citation type="submission" date="2023-10" db="EMBL/GenBank/DDBJ databases">
        <title>Chromosome-scale genome assembly provides insights into flower coloration mechanisms of Canna indica.</title>
        <authorList>
            <person name="Li C."/>
        </authorList>
    </citation>
    <scope>NUCLEOTIDE SEQUENCE [LARGE SCALE GENOMIC DNA]</scope>
    <source>
        <tissue evidence="10">Flower</tissue>
    </source>
</reference>
<dbReference type="InterPro" id="IPR036188">
    <property type="entry name" value="FAD/NAD-bd_sf"/>
</dbReference>
<evidence type="ECO:0000256" key="4">
    <source>
        <dbReference type="ARBA" id="ARBA00022827"/>
    </source>
</evidence>
<dbReference type="GO" id="GO:0009851">
    <property type="term" value="P:auxin biosynthetic process"/>
    <property type="evidence" value="ECO:0007669"/>
    <property type="project" value="UniProtKB-ARBA"/>
</dbReference>
<dbReference type="EC" id="1.-.-.-" evidence="9"/>
<sequence length="402" mass="45177">MLHRKLMTSNPKQVWVLGPVIVGAGPSGLATAACLKEKGVPSLILEKESCIASAWKLRTYERLKLHLPRQFCQLPLMAFPPDFPTYPTKQEFISYLEAYAKHFEIEPLFRTEVRNAKFDTNIGFWRIGAGESEFICRWLIVATGENAEAMLPELIGLLDYRGQVLHTSCYRRGDDFRGKKVLVVGCGNSGMEVCLDLCASDAQASIVVRDKLHILPREILGISTFGISMWLLKWFPIKMVDGFLLFCTRAMLGDTAKYGLKRPKLGPLELKMTSGKTPVLDVGTLNKIKRGKIKVVPEINRFTEKGAEFVDGSKGVFDSVIFATGYRSNVSTWLKEGDFFNEKDGNPRNPFPNSWKGTNGLYAVGFTRRGLMGTSMDAHRIAEDISSQWNFKNQPLHFSSRY</sequence>
<keyword evidence="5" id="KW-0521">NADP</keyword>
<keyword evidence="3 9" id="KW-0285">Flavoprotein</keyword>
<dbReference type="Proteomes" id="UP001327560">
    <property type="component" value="Chromosome 1"/>
</dbReference>
<dbReference type="PANTHER" id="PTHR43539:SF56">
    <property type="entry name" value="EXPRESSED PROTEIN"/>
    <property type="match status" value="1"/>
</dbReference>
<keyword evidence="11" id="KW-1185">Reference proteome</keyword>
<proteinExistence type="inferred from homology"/>
<evidence type="ECO:0000256" key="2">
    <source>
        <dbReference type="ARBA" id="ARBA00009183"/>
    </source>
</evidence>
<dbReference type="PANTHER" id="PTHR43539">
    <property type="entry name" value="FLAVIN-BINDING MONOOXYGENASE-LIKE PROTEIN (AFU_ORTHOLOGUE AFUA_4G09220)"/>
    <property type="match status" value="1"/>
</dbReference>
<evidence type="ECO:0000313" key="10">
    <source>
        <dbReference type="EMBL" id="WOK95456.1"/>
    </source>
</evidence>
<dbReference type="AlphaFoldDB" id="A0AAQ3JVE9"/>
<dbReference type="InterPro" id="IPR020946">
    <property type="entry name" value="Flavin_mOase-like"/>
</dbReference>
<dbReference type="PRINTS" id="PR00469">
    <property type="entry name" value="PNDRDTASEII"/>
</dbReference>
<evidence type="ECO:0000256" key="6">
    <source>
        <dbReference type="ARBA" id="ARBA00023002"/>
    </source>
</evidence>
<accession>A0AAQ3JVE9</accession>
<evidence type="ECO:0000256" key="9">
    <source>
        <dbReference type="RuleBase" id="RU361177"/>
    </source>
</evidence>
<comment type="cofactor">
    <cofactor evidence="1 9">
        <name>FAD</name>
        <dbReference type="ChEBI" id="CHEBI:57692"/>
    </cofactor>
</comment>
<dbReference type="PROSITE" id="PS51257">
    <property type="entry name" value="PROKAR_LIPOPROTEIN"/>
    <property type="match status" value="1"/>
</dbReference>
<protein>
    <recommendedName>
        <fullName evidence="9">Flavin-containing monooxygenase</fullName>
        <ecNumber evidence="9">1.-.-.-</ecNumber>
    </recommendedName>
</protein>
<gene>
    <name evidence="10" type="ORF">Cni_G04163</name>
</gene>
<dbReference type="GO" id="GO:0050660">
    <property type="term" value="F:flavin adenine dinucleotide binding"/>
    <property type="evidence" value="ECO:0007669"/>
    <property type="project" value="InterPro"/>
</dbReference>
<evidence type="ECO:0000256" key="3">
    <source>
        <dbReference type="ARBA" id="ARBA00022630"/>
    </source>
</evidence>
<keyword evidence="6 9" id="KW-0560">Oxidoreductase</keyword>
<dbReference type="EMBL" id="CP136890">
    <property type="protein sequence ID" value="WOK95456.1"/>
    <property type="molecule type" value="Genomic_DNA"/>
</dbReference>
<comment type="similarity">
    <text evidence="2 9">Belongs to the FMO family.</text>
</comment>
<organism evidence="10 11">
    <name type="scientific">Canna indica</name>
    <name type="common">Indian-shot</name>
    <dbReference type="NCBI Taxonomy" id="4628"/>
    <lineage>
        <taxon>Eukaryota</taxon>
        <taxon>Viridiplantae</taxon>
        <taxon>Streptophyta</taxon>
        <taxon>Embryophyta</taxon>
        <taxon>Tracheophyta</taxon>
        <taxon>Spermatophyta</taxon>
        <taxon>Magnoliopsida</taxon>
        <taxon>Liliopsida</taxon>
        <taxon>Zingiberales</taxon>
        <taxon>Cannaceae</taxon>
        <taxon>Canna</taxon>
    </lineage>
</organism>
<dbReference type="GO" id="GO:0004499">
    <property type="term" value="F:N,N-dimethylaniline monooxygenase activity"/>
    <property type="evidence" value="ECO:0007669"/>
    <property type="project" value="InterPro"/>
</dbReference>
<dbReference type="SUPFAM" id="SSF51905">
    <property type="entry name" value="FAD/NAD(P)-binding domain"/>
    <property type="match status" value="2"/>
</dbReference>
<keyword evidence="7 9" id="KW-0503">Monooxygenase</keyword>
<dbReference type="Pfam" id="PF00743">
    <property type="entry name" value="FMO-like"/>
    <property type="match status" value="1"/>
</dbReference>
<evidence type="ECO:0000313" key="11">
    <source>
        <dbReference type="Proteomes" id="UP001327560"/>
    </source>
</evidence>
<dbReference type="GO" id="GO:0103075">
    <property type="term" value="F:indole-3-pyruvate monooxygenase activity"/>
    <property type="evidence" value="ECO:0007669"/>
    <property type="project" value="UniProtKB-EC"/>
</dbReference>
<keyword evidence="4 9" id="KW-0274">FAD</keyword>
<evidence type="ECO:0000256" key="5">
    <source>
        <dbReference type="ARBA" id="ARBA00022857"/>
    </source>
</evidence>
<dbReference type="InterPro" id="IPR050982">
    <property type="entry name" value="Auxin_biosynth/cation_transpt"/>
</dbReference>
<evidence type="ECO:0000256" key="1">
    <source>
        <dbReference type="ARBA" id="ARBA00001974"/>
    </source>
</evidence>
<evidence type="ECO:0000256" key="7">
    <source>
        <dbReference type="ARBA" id="ARBA00023033"/>
    </source>
</evidence>